<keyword evidence="2" id="KW-0902">Two-component regulatory system</keyword>
<evidence type="ECO:0000259" key="8">
    <source>
        <dbReference type="PROSITE" id="PS50110"/>
    </source>
</evidence>
<evidence type="ECO:0000256" key="3">
    <source>
        <dbReference type="ARBA" id="ARBA00023015"/>
    </source>
</evidence>
<proteinExistence type="predicted"/>
<dbReference type="SMART" id="SM00862">
    <property type="entry name" value="Trans_reg_C"/>
    <property type="match status" value="1"/>
</dbReference>
<keyword evidence="1 6" id="KW-0597">Phosphoprotein</keyword>
<dbReference type="PANTHER" id="PTHR48111:SF1">
    <property type="entry name" value="TWO-COMPONENT RESPONSE REGULATOR ORR33"/>
    <property type="match status" value="1"/>
</dbReference>
<evidence type="ECO:0000313" key="10">
    <source>
        <dbReference type="EMBL" id="XAU14117.1"/>
    </source>
</evidence>
<evidence type="ECO:0000256" key="5">
    <source>
        <dbReference type="ARBA" id="ARBA00023163"/>
    </source>
</evidence>
<dbReference type="PROSITE" id="PS50110">
    <property type="entry name" value="RESPONSE_REGULATORY"/>
    <property type="match status" value="1"/>
</dbReference>
<dbReference type="PANTHER" id="PTHR48111">
    <property type="entry name" value="REGULATOR OF RPOS"/>
    <property type="match status" value="1"/>
</dbReference>
<dbReference type="PROSITE" id="PS51755">
    <property type="entry name" value="OMPR_PHOB"/>
    <property type="match status" value="1"/>
</dbReference>
<keyword evidence="11" id="KW-1185">Reference proteome</keyword>
<dbReference type="InterPro" id="IPR016032">
    <property type="entry name" value="Sig_transdc_resp-reg_C-effctor"/>
</dbReference>
<dbReference type="CDD" id="cd17534">
    <property type="entry name" value="REC_DC-like"/>
    <property type="match status" value="1"/>
</dbReference>
<name>A0ABZ3H6F6_9BACT</name>
<feature type="domain" description="Response regulatory" evidence="8">
    <location>
        <begin position="4"/>
        <end position="119"/>
    </location>
</feature>
<dbReference type="Gene3D" id="3.40.50.2300">
    <property type="match status" value="1"/>
</dbReference>
<dbReference type="InterPro" id="IPR001867">
    <property type="entry name" value="OmpR/PhoB-type_DNA-bd"/>
</dbReference>
<organism evidence="10 11">
    <name type="scientific">Sulfurimonas diazotrophicus</name>
    <dbReference type="NCBI Taxonomy" id="3131939"/>
    <lineage>
        <taxon>Bacteria</taxon>
        <taxon>Pseudomonadati</taxon>
        <taxon>Campylobacterota</taxon>
        <taxon>Epsilonproteobacteria</taxon>
        <taxon>Campylobacterales</taxon>
        <taxon>Sulfurimonadaceae</taxon>
        <taxon>Sulfurimonas</taxon>
    </lineage>
</organism>
<dbReference type="Proteomes" id="UP001447842">
    <property type="component" value="Chromosome"/>
</dbReference>
<dbReference type="InterPro" id="IPR039420">
    <property type="entry name" value="WalR-like"/>
</dbReference>
<keyword evidence="4 7" id="KW-0238">DNA-binding</keyword>
<evidence type="ECO:0000256" key="4">
    <source>
        <dbReference type="ARBA" id="ARBA00023125"/>
    </source>
</evidence>
<dbReference type="Pfam" id="PF00486">
    <property type="entry name" value="Trans_reg_C"/>
    <property type="match status" value="1"/>
</dbReference>
<feature type="modified residue" description="4-aspartylphosphate" evidence="6">
    <location>
        <position position="54"/>
    </location>
</feature>
<evidence type="ECO:0000256" key="1">
    <source>
        <dbReference type="ARBA" id="ARBA00022553"/>
    </source>
</evidence>
<dbReference type="RefSeq" id="WP_345971916.1">
    <property type="nucleotide sequence ID" value="NZ_CP147920.1"/>
</dbReference>
<feature type="DNA-binding region" description="OmpR/PhoB-type" evidence="7">
    <location>
        <begin position="154"/>
        <end position="248"/>
    </location>
</feature>
<accession>A0ABZ3H6F6</accession>
<dbReference type="InterPro" id="IPR036388">
    <property type="entry name" value="WH-like_DNA-bd_sf"/>
</dbReference>
<feature type="domain" description="OmpR/PhoB-type" evidence="9">
    <location>
        <begin position="154"/>
        <end position="248"/>
    </location>
</feature>
<dbReference type="SUPFAM" id="SSF52172">
    <property type="entry name" value="CheY-like"/>
    <property type="match status" value="1"/>
</dbReference>
<dbReference type="Gene3D" id="1.10.10.10">
    <property type="entry name" value="Winged helix-like DNA-binding domain superfamily/Winged helix DNA-binding domain"/>
    <property type="match status" value="1"/>
</dbReference>
<evidence type="ECO:0000256" key="6">
    <source>
        <dbReference type="PROSITE-ProRule" id="PRU00169"/>
    </source>
</evidence>
<evidence type="ECO:0000256" key="2">
    <source>
        <dbReference type="ARBA" id="ARBA00023012"/>
    </source>
</evidence>
<dbReference type="InterPro" id="IPR011006">
    <property type="entry name" value="CheY-like_superfamily"/>
</dbReference>
<protein>
    <submittedName>
        <fullName evidence="10">Response regulator</fullName>
    </submittedName>
</protein>
<dbReference type="InterPro" id="IPR001789">
    <property type="entry name" value="Sig_transdc_resp-reg_receiver"/>
</dbReference>
<evidence type="ECO:0000256" key="7">
    <source>
        <dbReference type="PROSITE-ProRule" id="PRU01091"/>
    </source>
</evidence>
<dbReference type="SMART" id="SM00448">
    <property type="entry name" value="REC"/>
    <property type="match status" value="1"/>
</dbReference>
<dbReference type="EMBL" id="CP147920">
    <property type="protein sequence ID" value="XAU14117.1"/>
    <property type="molecule type" value="Genomic_DNA"/>
</dbReference>
<dbReference type="SUPFAM" id="SSF46894">
    <property type="entry name" value="C-terminal effector domain of the bipartite response regulators"/>
    <property type="match status" value="1"/>
</dbReference>
<dbReference type="Pfam" id="PF00072">
    <property type="entry name" value="Response_reg"/>
    <property type="match status" value="1"/>
</dbReference>
<keyword evidence="5" id="KW-0804">Transcription</keyword>
<evidence type="ECO:0000313" key="11">
    <source>
        <dbReference type="Proteomes" id="UP001447842"/>
    </source>
</evidence>
<sequence length="249" mass="28407">MKPGIMIVEDESIIALNIKEILLMQGYEVTGIAPDRASAFALLERRKPDLILMDITLKNREDGIELARNITADLEIPIVFLTANDKDKTIDRAIDIQPYGYILKPFKEAVLKTTIEIALKNFAANRNLSTTIDTINHEYTTIQNRLLLEENAKSHFVRLKYGYLYDTQEDVLLLSGKEVPLNDKEKKFMRLVVKNFGQVVSVEQIENYVWDGELVGEGALRSLIFRIRQKVPKDLITCYSKIGYKVTLG</sequence>
<keyword evidence="3" id="KW-0805">Transcription regulation</keyword>
<evidence type="ECO:0000259" key="9">
    <source>
        <dbReference type="PROSITE" id="PS51755"/>
    </source>
</evidence>
<reference evidence="10 11" key="1">
    <citation type="submission" date="2024-03" db="EMBL/GenBank/DDBJ databases">
        <title>Sulfurimonas sp. HSL3-1.</title>
        <authorList>
            <person name="Wang S."/>
        </authorList>
    </citation>
    <scope>NUCLEOTIDE SEQUENCE [LARGE SCALE GENOMIC DNA]</scope>
    <source>
        <strain evidence="10 11">HSL3-1</strain>
    </source>
</reference>
<gene>
    <name evidence="10" type="ORF">WCY31_07590</name>
</gene>